<comment type="caution">
    <text evidence="1">The sequence shown here is derived from an EMBL/GenBank/DDBJ whole genome shotgun (WGS) entry which is preliminary data.</text>
</comment>
<evidence type="ECO:0000313" key="1">
    <source>
        <dbReference type="EMBL" id="MED6176376.1"/>
    </source>
</evidence>
<dbReference type="EMBL" id="JASCZI010152588">
    <property type="protein sequence ID" value="MED6176376.1"/>
    <property type="molecule type" value="Genomic_DNA"/>
</dbReference>
<reference evidence="1 2" key="1">
    <citation type="journal article" date="2023" name="Plants (Basel)">
        <title>Bridging the Gap: Combining Genomics and Transcriptomics Approaches to Understand Stylosanthes scabra, an Orphan Legume from the Brazilian Caatinga.</title>
        <authorList>
            <person name="Ferreira-Neto J.R.C."/>
            <person name="da Silva M.D."/>
            <person name="Binneck E."/>
            <person name="de Melo N.F."/>
            <person name="da Silva R.H."/>
            <person name="de Melo A.L.T.M."/>
            <person name="Pandolfi V."/>
            <person name="Bustamante F.O."/>
            <person name="Brasileiro-Vidal A.C."/>
            <person name="Benko-Iseppon A.M."/>
        </authorList>
    </citation>
    <scope>NUCLEOTIDE SEQUENCE [LARGE SCALE GENOMIC DNA]</scope>
    <source>
        <tissue evidence="1">Leaves</tissue>
    </source>
</reference>
<sequence length="89" mass="9813">MPSKLPAGLRKSPAGCEVLHEAVGQVAEVLNAIRWDGIEPRQGFALYGVGSIHEQHPIFEGIQMMLRICSSVIRLDLNRISEILGEFLC</sequence>
<proteinExistence type="predicted"/>
<gene>
    <name evidence="1" type="ORF">PIB30_087656</name>
</gene>
<protein>
    <submittedName>
        <fullName evidence="1">Uncharacterized protein</fullName>
    </submittedName>
</protein>
<organism evidence="1 2">
    <name type="scientific">Stylosanthes scabra</name>
    <dbReference type="NCBI Taxonomy" id="79078"/>
    <lineage>
        <taxon>Eukaryota</taxon>
        <taxon>Viridiplantae</taxon>
        <taxon>Streptophyta</taxon>
        <taxon>Embryophyta</taxon>
        <taxon>Tracheophyta</taxon>
        <taxon>Spermatophyta</taxon>
        <taxon>Magnoliopsida</taxon>
        <taxon>eudicotyledons</taxon>
        <taxon>Gunneridae</taxon>
        <taxon>Pentapetalae</taxon>
        <taxon>rosids</taxon>
        <taxon>fabids</taxon>
        <taxon>Fabales</taxon>
        <taxon>Fabaceae</taxon>
        <taxon>Papilionoideae</taxon>
        <taxon>50 kb inversion clade</taxon>
        <taxon>dalbergioids sensu lato</taxon>
        <taxon>Dalbergieae</taxon>
        <taxon>Pterocarpus clade</taxon>
        <taxon>Stylosanthes</taxon>
    </lineage>
</organism>
<accession>A0ABU6VT42</accession>
<dbReference type="Proteomes" id="UP001341840">
    <property type="component" value="Unassembled WGS sequence"/>
</dbReference>
<evidence type="ECO:0000313" key="2">
    <source>
        <dbReference type="Proteomes" id="UP001341840"/>
    </source>
</evidence>
<name>A0ABU6VT42_9FABA</name>
<keyword evidence="2" id="KW-1185">Reference proteome</keyword>